<sequence length="178" mass="19134">MTTAITPISLAPNHDGILIEPGPFVPSVGRCAWCDQLCTLDAKGDLWVSTETGRGICTPENRGAECRWASYRLHGIDPLTLSGHDFACLCQSGIMHHPLATSHYPHPDRVPFHCGKPARLTPTAWICRGSVELPTPRRGRRPASTVRIACDWTVPPGSSLSPECVAGLCGHQNHGGAL</sequence>
<evidence type="ECO:0000313" key="2">
    <source>
        <dbReference type="Proteomes" id="UP000676967"/>
    </source>
</evidence>
<organism evidence="1 2">
    <name type="scientific">Actinoplanes ianthinogenes</name>
    <dbReference type="NCBI Taxonomy" id="122358"/>
    <lineage>
        <taxon>Bacteria</taxon>
        <taxon>Bacillati</taxon>
        <taxon>Actinomycetota</taxon>
        <taxon>Actinomycetes</taxon>
        <taxon>Micromonosporales</taxon>
        <taxon>Micromonosporaceae</taxon>
        <taxon>Actinoplanes</taxon>
    </lineage>
</organism>
<protein>
    <submittedName>
        <fullName evidence="1">Uncharacterized protein</fullName>
    </submittedName>
</protein>
<accession>A0ABM7LQZ2</accession>
<dbReference type="RefSeq" id="WP_189333187.1">
    <property type="nucleotide sequence ID" value="NZ_AP023356.1"/>
</dbReference>
<reference evidence="1 2" key="1">
    <citation type="submission" date="2020-08" db="EMBL/GenBank/DDBJ databases">
        <title>Whole genome shotgun sequence of Actinoplanes ianthinogenes NBRC 13996.</title>
        <authorList>
            <person name="Komaki H."/>
            <person name="Tamura T."/>
        </authorList>
    </citation>
    <scope>NUCLEOTIDE SEQUENCE [LARGE SCALE GENOMIC DNA]</scope>
    <source>
        <strain evidence="1 2">NBRC 13996</strain>
    </source>
</reference>
<dbReference type="Proteomes" id="UP000676967">
    <property type="component" value="Chromosome"/>
</dbReference>
<gene>
    <name evidence="1" type="ORF">Aiant_23640</name>
</gene>
<proteinExistence type="predicted"/>
<evidence type="ECO:0000313" key="1">
    <source>
        <dbReference type="EMBL" id="BCJ41707.1"/>
    </source>
</evidence>
<dbReference type="EMBL" id="AP023356">
    <property type="protein sequence ID" value="BCJ41707.1"/>
    <property type="molecule type" value="Genomic_DNA"/>
</dbReference>
<keyword evidence="2" id="KW-1185">Reference proteome</keyword>
<name>A0ABM7LQZ2_9ACTN</name>